<name>A0A9D9DHY2_9BACL</name>
<reference evidence="4" key="2">
    <citation type="journal article" date="2021" name="PeerJ">
        <title>Extensive microbial diversity within the chicken gut microbiome revealed by metagenomics and culture.</title>
        <authorList>
            <person name="Gilroy R."/>
            <person name="Ravi A."/>
            <person name="Getino M."/>
            <person name="Pursley I."/>
            <person name="Horton D.L."/>
            <person name="Alikhan N.F."/>
            <person name="Baker D."/>
            <person name="Gharbi K."/>
            <person name="Hall N."/>
            <person name="Watson M."/>
            <person name="Adriaenssens E.M."/>
            <person name="Foster-Nyarko E."/>
            <person name="Jarju S."/>
            <person name="Secka A."/>
            <person name="Antonio M."/>
            <person name="Oren A."/>
            <person name="Chaudhuri R.R."/>
            <person name="La Ragione R."/>
            <person name="Hildebrand F."/>
            <person name="Pallen M.J."/>
        </authorList>
    </citation>
    <scope>NUCLEOTIDE SEQUENCE</scope>
    <source>
        <strain evidence="4">11159</strain>
    </source>
</reference>
<reference evidence="4" key="1">
    <citation type="submission" date="2020-10" db="EMBL/GenBank/DDBJ databases">
        <authorList>
            <person name="Gilroy R."/>
        </authorList>
    </citation>
    <scope>NUCLEOTIDE SEQUENCE</scope>
    <source>
        <strain evidence="4">11159</strain>
    </source>
</reference>
<dbReference type="Proteomes" id="UP000823613">
    <property type="component" value="Unassembled WGS sequence"/>
</dbReference>
<organism evidence="4 5">
    <name type="scientific">Candidatus Onthovivens merdipullorum</name>
    <dbReference type="NCBI Taxonomy" id="2840889"/>
    <lineage>
        <taxon>Bacteria</taxon>
        <taxon>Bacillati</taxon>
        <taxon>Bacillota</taxon>
        <taxon>Bacilli</taxon>
        <taxon>Bacillales</taxon>
        <taxon>Candidatus Onthovivens</taxon>
    </lineage>
</organism>
<dbReference type="InterPro" id="IPR009057">
    <property type="entry name" value="Homeodomain-like_sf"/>
</dbReference>
<sequence length="208" mass="24176">MYQRARSKEQINERKESIIKAMDALYMKKELANIFLKEVADLAGLSRTAIYSYYSRKEEILLDSLYNHFINLDNTLELALNEFLNEDTLVDLITKALEENIIILKIMSSNLEDIEKTTTLDALVSLKTELKKFQEIIKHLLSKTFPNANSKDIDYVLYLIITMLYGYYPVTNPIEIQRKAMELTKTTLNTNLTDLITTSLKFLFNNLK</sequence>
<dbReference type="Pfam" id="PF17929">
    <property type="entry name" value="TetR_C_34"/>
    <property type="match status" value="1"/>
</dbReference>
<dbReference type="Gene3D" id="1.10.357.10">
    <property type="entry name" value="Tetracycline Repressor, domain 2"/>
    <property type="match status" value="1"/>
</dbReference>
<dbReference type="GO" id="GO:0003677">
    <property type="term" value="F:DNA binding"/>
    <property type="evidence" value="ECO:0007669"/>
    <property type="project" value="UniProtKB-UniRule"/>
</dbReference>
<keyword evidence="1 2" id="KW-0238">DNA-binding</keyword>
<dbReference type="AlphaFoldDB" id="A0A9D9DHY2"/>
<dbReference type="InterPro" id="IPR001647">
    <property type="entry name" value="HTH_TetR"/>
</dbReference>
<evidence type="ECO:0000313" key="5">
    <source>
        <dbReference type="Proteomes" id="UP000823613"/>
    </source>
</evidence>
<gene>
    <name evidence="4" type="ORF">IAC58_05755</name>
</gene>
<evidence type="ECO:0000259" key="3">
    <source>
        <dbReference type="PROSITE" id="PS50977"/>
    </source>
</evidence>
<dbReference type="SUPFAM" id="SSF46689">
    <property type="entry name" value="Homeodomain-like"/>
    <property type="match status" value="1"/>
</dbReference>
<evidence type="ECO:0000256" key="2">
    <source>
        <dbReference type="PROSITE-ProRule" id="PRU00335"/>
    </source>
</evidence>
<dbReference type="InterPro" id="IPR041483">
    <property type="entry name" value="TetR_C_34"/>
</dbReference>
<evidence type="ECO:0000256" key="1">
    <source>
        <dbReference type="ARBA" id="ARBA00023125"/>
    </source>
</evidence>
<dbReference type="EMBL" id="JADIMY010000117">
    <property type="protein sequence ID" value="MBO8428027.1"/>
    <property type="molecule type" value="Genomic_DNA"/>
</dbReference>
<comment type="caution">
    <text evidence="4">The sequence shown here is derived from an EMBL/GenBank/DDBJ whole genome shotgun (WGS) entry which is preliminary data.</text>
</comment>
<accession>A0A9D9DHY2</accession>
<dbReference type="PROSITE" id="PS50977">
    <property type="entry name" value="HTH_TETR_2"/>
    <property type="match status" value="1"/>
</dbReference>
<evidence type="ECO:0000313" key="4">
    <source>
        <dbReference type="EMBL" id="MBO8428027.1"/>
    </source>
</evidence>
<feature type="DNA-binding region" description="H-T-H motif" evidence="2">
    <location>
        <begin position="35"/>
        <end position="54"/>
    </location>
</feature>
<proteinExistence type="predicted"/>
<feature type="domain" description="HTH tetR-type" evidence="3">
    <location>
        <begin position="12"/>
        <end position="72"/>
    </location>
</feature>
<protein>
    <recommendedName>
        <fullName evidence="3">HTH tetR-type domain-containing protein</fullName>
    </recommendedName>
</protein>